<feature type="domain" description="AMP-binding enzyme C-terminal" evidence="4">
    <location>
        <begin position="402"/>
        <end position="478"/>
    </location>
</feature>
<feature type="domain" description="AMP-dependent synthetase/ligase" evidence="3">
    <location>
        <begin position="14"/>
        <end position="359"/>
    </location>
</feature>
<organism evidence="5 6">
    <name type="scientific">Aeromicrobium yanjiei</name>
    <dbReference type="NCBI Taxonomy" id="2662028"/>
    <lineage>
        <taxon>Bacteria</taxon>
        <taxon>Bacillati</taxon>
        <taxon>Actinomycetota</taxon>
        <taxon>Actinomycetes</taxon>
        <taxon>Propionibacteriales</taxon>
        <taxon>Nocardioidaceae</taxon>
        <taxon>Aeromicrobium</taxon>
    </lineage>
</organism>
<dbReference type="InterPro" id="IPR045851">
    <property type="entry name" value="AMP-bd_C_sf"/>
</dbReference>
<dbReference type="SUPFAM" id="SSF56801">
    <property type="entry name" value="Acetyl-CoA synthetase-like"/>
    <property type="match status" value="1"/>
</dbReference>
<evidence type="ECO:0000256" key="2">
    <source>
        <dbReference type="ARBA" id="ARBA00022598"/>
    </source>
</evidence>
<keyword evidence="2" id="KW-0436">Ligase</keyword>
<evidence type="ECO:0000313" key="5">
    <source>
        <dbReference type="EMBL" id="QGG41587.1"/>
    </source>
</evidence>
<dbReference type="EMBL" id="CP045737">
    <property type="protein sequence ID" value="QGG41587.1"/>
    <property type="molecule type" value="Genomic_DNA"/>
</dbReference>
<keyword evidence="6" id="KW-1185">Reference proteome</keyword>
<evidence type="ECO:0000259" key="4">
    <source>
        <dbReference type="Pfam" id="PF13193"/>
    </source>
</evidence>
<evidence type="ECO:0000259" key="3">
    <source>
        <dbReference type="Pfam" id="PF00501"/>
    </source>
</evidence>
<dbReference type="Gene3D" id="3.40.50.12780">
    <property type="entry name" value="N-terminal domain of ligase-like"/>
    <property type="match status" value="1"/>
</dbReference>
<dbReference type="AlphaFoldDB" id="A0A5Q2MEP0"/>
<gene>
    <name evidence="5" type="ORF">GEV26_09570</name>
</gene>
<dbReference type="KEGG" id="aef:GEV26_09570"/>
<dbReference type="PANTHER" id="PTHR24096:SF149">
    <property type="entry name" value="AMP-BINDING DOMAIN-CONTAINING PROTEIN-RELATED"/>
    <property type="match status" value="1"/>
</dbReference>
<dbReference type="Pfam" id="PF13193">
    <property type="entry name" value="AMP-binding_C"/>
    <property type="match status" value="1"/>
</dbReference>
<dbReference type="RefSeq" id="WP_153652855.1">
    <property type="nucleotide sequence ID" value="NZ_CP045737.1"/>
</dbReference>
<protein>
    <submittedName>
        <fullName evidence="5">AMP-binding protein</fullName>
    </submittedName>
</protein>
<evidence type="ECO:0000256" key="1">
    <source>
        <dbReference type="ARBA" id="ARBA00006432"/>
    </source>
</evidence>
<name>A0A5Q2MEP0_9ACTN</name>
<dbReference type="Gene3D" id="3.30.300.30">
    <property type="match status" value="1"/>
</dbReference>
<proteinExistence type="inferred from homology"/>
<comment type="similarity">
    <text evidence="1">Belongs to the ATP-dependent AMP-binding enzyme family.</text>
</comment>
<dbReference type="InterPro" id="IPR042099">
    <property type="entry name" value="ANL_N_sf"/>
</dbReference>
<dbReference type="Proteomes" id="UP000392064">
    <property type="component" value="Chromosome"/>
</dbReference>
<evidence type="ECO:0000313" key="6">
    <source>
        <dbReference type="Proteomes" id="UP000392064"/>
    </source>
</evidence>
<reference evidence="5 6" key="1">
    <citation type="submission" date="2019-11" db="EMBL/GenBank/DDBJ databases">
        <authorList>
            <person name="Li J."/>
        </authorList>
    </citation>
    <scope>NUCLEOTIDE SEQUENCE [LARGE SCALE GENOMIC DNA]</scope>
    <source>
        <strain evidence="5 6">MF47</strain>
    </source>
</reference>
<sequence>MGFRSRFAQLLDEAPEGAPAIEFEGRWVSWGLLQSVSRAIDAILHEHSFGEGTRVGIVLENRPEHVGAMLGLMATRRCLVTLSPLQPPERLSADIERSDVPFVVVSTEMLARPGIRESIEKVGHVIELDPAGRVSVSGASIGSTSTASPDTAIEMLTSGTTGPPKRVRLSDRQFDRSLETSVPEPKPDVLFRNGVSLVYTPLVHIGGLWGAVSALYSGRKIVLMHRFVLDQWVDSVERHRPRAAGLVPGALRAVLDADVPAEKLSSLQVVTSGTTFCPPDLADAFFDKYGIRVLMTYGATEFAGAIAAWTLPMHQKWWASKSGSAGRAMPGVDLQVVGPDGDALPVGETGLLEVRSAQSSAGSGTWVRTSDLARVDADGFVFIVGRADDAIVRGGFKVQPAEVAQVLERHPSVREASVAPFPDDRLGHVPVAGVELVPGALRPAPEELIALCREFLMPYEVPVHVVVLDELPRTPSSKVSRVDLLDAVQHSMLLGKSA</sequence>
<dbReference type="Pfam" id="PF00501">
    <property type="entry name" value="AMP-binding"/>
    <property type="match status" value="1"/>
</dbReference>
<dbReference type="CDD" id="cd04433">
    <property type="entry name" value="AFD_class_I"/>
    <property type="match status" value="1"/>
</dbReference>
<dbReference type="InterPro" id="IPR025110">
    <property type="entry name" value="AMP-bd_C"/>
</dbReference>
<dbReference type="PANTHER" id="PTHR24096">
    <property type="entry name" value="LONG-CHAIN-FATTY-ACID--COA LIGASE"/>
    <property type="match status" value="1"/>
</dbReference>
<dbReference type="InterPro" id="IPR000873">
    <property type="entry name" value="AMP-dep_synth/lig_dom"/>
</dbReference>
<accession>A0A5Q2MEP0</accession>
<dbReference type="GO" id="GO:0016405">
    <property type="term" value="F:CoA-ligase activity"/>
    <property type="evidence" value="ECO:0007669"/>
    <property type="project" value="TreeGrafter"/>
</dbReference>